<keyword evidence="2" id="KW-1185">Reference proteome</keyword>
<sequence>MQNAVHNGTSLTRLSPLDCLKQYSTPFGDRSDIVLIALDINNTNNANNFVLACGTQGAIEIGVHKGNHPGEWMCRQSNTFSCKKLAAHGYESEDQEISAISHWNVAFSSRLQRCVETTSAHGMAPFKTALGLGRKPAKMVLSPGDVSGNVDETAIYTEQARQ</sequence>
<accession>A0A8H6CCS8</accession>
<name>A0A8H6CCS8_9LECA</name>
<evidence type="ECO:0000313" key="1">
    <source>
        <dbReference type="EMBL" id="KAF6220943.1"/>
    </source>
</evidence>
<reference evidence="1 2" key="1">
    <citation type="journal article" date="2020" name="Genomics">
        <title>Complete, high-quality genomes from long-read metagenomic sequencing of two wolf lichen thalli reveals enigmatic genome architecture.</title>
        <authorList>
            <person name="McKenzie S.K."/>
            <person name="Walston R.F."/>
            <person name="Allen J.L."/>
        </authorList>
    </citation>
    <scope>NUCLEOTIDE SEQUENCE [LARGE SCALE GENOMIC DNA]</scope>
    <source>
        <strain evidence="1">WasteWater1</strain>
    </source>
</reference>
<comment type="caution">
    <text evidence="1">The sequence shown here is derived from an EMBL/GenBank/DDBJ whole genome shotgun (WGS) entry which is preliminary data.</text>
</comment>
<proteinExistence type="predicted"/>
<dbReference type="GeneID" id="59331036"/>
<evidence type="ECO:0000313" key="2">
    <source>
        <dbReference type="Proteomes" id="UP000593566"/>
    </source>
</evidence>
<organism evidence="1 2">
    <name type="scientific">Letharia lupina</name>
    <dbReference type="NCBI Taxonomy" id="560253"/>
    <lineage>
        <taxon>Eukaryota</taxon>
        <taxon>Fungi</taxon>
        <taxon>Dikarya</taxon>
        <taxon>Ascomycota</taxon>
        <taxon>Pezizomycotina</taxon>
        <taxon>Lecanoromycetes</taxon>
        <taxon>OSLEUM clade</taxon>
        <taxon>Lecanoromycetidae</taxon>
        <taxon>Lecanorales</taxon>
        <taxon>Lecanorineae</taxon>
        <taxon>Parmeliaceae</taxon>
        <taxon>Letharia</taxon>
    </lineage>
</organism>
<protein>
    <submittedName>
        <fullName evidence="1">Uncharacterized protein</fullName>
    </submittedName>
</protein>
<gene>
    <name evidence="1" type="ORF">HO133_002624</name>
</gene>
<dbReference type="AlphaFoldDB" id="A0A8H6CCS8"/>
<dbReference type="RefSeq" id="XP_037150378.1">
    <property type="nucleotide sequence ID" value="XM_037293549.1"/>
</dbReference>
<dbReference type="Proteomes" id="UP000593566">
    <property type="component" value="Unassembled WGS sequence"/>
</dbReference>
<dbReference type="EMBL" id="JACCJB010000015">
    <property type="protein sequence ID" value="KAF6220943.1"/>
    <property type="molecule type" value="Genomic_DNA"/>
</dbReference>